<reference evidence="10" key="1">
    <citation type="submission" date="2017-09" db="EMBL/GenBank/DDBJ databases">
        <title>Depth-based differentiation of microbial function through sediment-hosted aquifers and enrichment of novel symbionts in the deep terrestrial subsurface.</title>
        <authorList>
            <person name="Probst A.J."/>
            <person name="Ladd B."/>
            <person name="Jarett J.K."/>
            <person name="Geller-Mcgrath D.E."/>
            <person name="Sieber C.M.K."/>
            <person name="Emerson J.B."/>
            <person name="Anantharaman K."/>
            <person name="Thomas B.C."/>
            <person name="Malmstrom R."/>
            <person name="Stieglmeier M."/>
            <person name="Klingl A."/>
            <person name="Woyke T."/>
            <person name="Ryan C.M."/>
            <person name="Banfield J.F."/>
        </authorList>
    </citation>
    <scope>NUCLEOTIDE SEQUENCE [LARGE SCALE GENOMIC DNA]</scope>
</reference>
<dbReference type="PANTHER" id="PTHR23429">
    <property type="entry name" value="GLUCOSE-6-PHOSPHATE 1-DEHYDROGENASE G6PD"/>
    <property type="match status" value="1"/>
</dbReference>
<feature type="binding site" evidence="6">
    <location>
        <position position="54"/>
    </location>
    <ligand>
        <name>NADP(+)</name>
        <dbReference type="ChEBI" id="CHEBI:58349"/>
    </ligand>
</feature>
<keyword evidence="5 6" id="KW-0119">Carbohydrate metabolism</keyword>
<proteinExistence type="inferred from homology"/>
<feature type="binding site" evidence="6">
    <location>
        <begin position="20"/>
        <end position="27"/>
    </location>
    <ligand>
        <name>NADP(+)</name>
        <dbReference type="ChEBI" id="CHEBI:58349"/>
    </ligand>
</feature>
<dbReference type="EMBL" id="PFER01000002">
    <property type="protein sequence ID" value="PJE74141.1"/>
    <property type="molecule type" value="Genomic_DNA"/>
</dbReference>
<dbReference type="Proteomes" id="UP000230959">
    <property type="component" value="Unassembled WGS sequence"/>
</dbReference>
<gene>
    <name evidence="6 9" type="primary">zwf</name>
    <name evidence="9" type="ORF">COV02_00135</name>
</gene>
<feature type="binding site" evidence="6">
    <location>
        <position position="345"/>
    </location>
    <ligand>
        <name>substrate</name>
    </ligand>
</feature>
<keyword evidence="2 6" id="KW-0313">Glucose metabolism</keyword>
<dbReference type="NCBIfam" id="TIGR00871">
    <property type="entry name" value="zwf"/>
    <property type="match status" value="1"/>
</dbReference>
<evidence type="ECO:0000259" key="8">
    <source>
        <dbReference type="Pfam" id="PF02781"/>
    </source>
</evidence>
<dbReference type="AlphaFoldDB" id="A0A2M8LC54"/>
<evidence type="ECO:0000256" key="6">
    <source>
        <dbReference type="HAMAP-Rule" id="MF_00966"/>
    </source>
</evidence>
<dbReference type="InterPro" id="IPR036291">
    <property type="entry name" value="NAD(P)-bd_dom_sf"/>
</dbReference>
<organism evidence="9 10">
    <name type="scientific">Candidatus Terrybacteria bacterium CG10_big_fil_rev_8_21_14_0_10_41_10</name>
    <dbReference type="NCBI Taxonomy" id="1975026"/>
    <lineage>
        <taxon>Bacteria</taxon>
        <taxon>Candidatus Terryibacteriota</taxon>
    </lineage>
</organism>
<evidence type="ECO:0000256" key="1">
    <source>
        <dbReference type="ARBA" id="ARBA00004937"/>
    </source>
</evidence>
<feature type="binding site" evidence="6">
    <location>
        <position position="193"/>
    </location>
    <ligand>
        <name>substrate</name>
    </ligand>
</feature>
<dbReference type="Pfam" id="PF02781">
    <property type="entry name" value="G6PD_C"/>
    <property type="match status" value="1"/>
</dbReference>
<sequence length="485" mass="54869">MGNNKRENSKNNPTAIVIFGGTGDLSKKKLLPAIFHLYVEGFLPEVFRVIGISRKELSDENYRKLVEEAIAAKCREYSQELIGKFLENIYYKKGCSGESCTYEDLSSLLLKLDAEAGVCMNKLFYLSVPPSSYGDIFKHLSSSGLNTPCGGEGAGWARVLVEKPFGENLETAKALDNQLTAFFKEEQIFRIDHYLAKDAVQNLLAFRFSNLLFEDSWHGGDIEKVHIKLYENFGIEGRGSFYDESGALRDVGQNHILQILALVAMENPGAFEPEKIIKERTKVFQALKIYSQEEAAVNSMRAQYKGYLDTDGVLKDSKTETYFLVKAFIENERWKGVPFYLESGKALGESKVEIVVEFKAVPHCVCGDKDTHDHKNILTLSIQPKQVVEMKFWVKKPGMAFKLEGQYLKFEYEKEKNGDGQNISRLPDAYEKVLYDCIARDRTLFATSGEVEAAWKFIDPIVAAWENGSPELNFYEKGEKPKVDL</sequence>
<dbReference type="GO" id="GO:0004345">
    <property type="term" value="F:glucose-6-phosphate dehydrogenase activity"/>
    <property type="evidence" value="ECO:0007669"/>
    <property type="project" value="UniProtKB-UniRule"/>
</dbReference>
<feature type="binding site" evidence="6">
    <location>
        <position position="163"/>
    </location>
    <ligand>
        <name>NADP(+)</name>
        <dbReference type="ChEBI" id="CHEBI:58349"/>
    </ligand>
</feature>
<dbReference type="HAMAP" id="MF_00966">
    <property type="entry name" value="G6PD"/>
    <property type="match status" value="1"/>
</dbReference>
<comment type="catalytic activity">
    <reaction evidence="6">
        <text>D-glucose 6-phosphate + NADP(+) = 6-phospho-D-glucono-1,5-lactone + NADPH + H(+)</text>
        <dbReference type="Rhea" id="RHEA:15841"/>
        <dbReference type="ChEBI" id="CHEBI:15378"/>
        <dbReference type="ChEBI" id="CHEBI:57783"/>
        <dbReference type="ChEBI" id="CHEBI:57955"/>
        <dbReference type="ChEBI" id="CHEBI:58349"/>
        <dbReference type="ChEBI" id="CHEBI:61548"/>
        <dbReference type="EC" id="1.1.1.49"/>
    </reaction>
</comment>
<evidence type="ECO:0000256" key="3">
    <source>
        <dbReference type="ARBA" id="ARBA00022857"/>
    </source>
</evidence>
<keyword evidence="4 6" id="KW-0560">Oxidoreductase</keyword>
<dbReference type="EC" id="1.1.1.49" evidence="6"/>
<dbReference type="GO" id="GO:0005829">
    <property type="term" value="C:cytosol"/>
    <property type="evidence" value="ECO:0007669"/>
    <property type="project" value="TreeGrafter"/>
</dbReference>
<evidence type="ECO:0000256" key="2">
    <source>
        <dbReference type="ARBA" id="ARBA00022526"/>
    </source>
</evidence>
<dbReference type="Gene3D" id="3.30.360.10">
    <property type="entry name" value="Dihydrodipicolinate Reductase, domain 2"/>
    <property type="match status" value="1"/>
</dbReference>
<dbReference type="SUPFAM" id="SSF55347">
    <property type="entry name" value="Glyceraldehyde-3-phosphate dehydrogenase-like, C-terminal domain"/>
    <property type="match status" value="1"/>
</dbReference>
<comment type="caution">
    <text evidence="9">The sequence shown here is derived from an EMBL/GenBank/DDBJ whole genome shotgun (WGS) entry which is preliminary data.</text>
</comment>
<accession>A0A2M8LC54</accession>
<feature type="active site" description="Proton acceptor" evidence="6">
    <location>
        <position position="255"/>
    </location>
</feature>
<dbReference type="InterPro" id="IPR022674">
    <property type="entry name" value="G6P_DH_NAD-bd"/>
</dbReference>
<comment type="similarity">
    <text evidence="6">Belongs to the glucose-6-phosphate dehydrogenase family.</text>
</comment>
<evidence type="ECO:0000259" key="7">
    <source>
        <dbReference type="Pfam" id="PF00479"/>
    </source>
</evidence>
<dbReference type="Gene3D" id="3.40.50.720">
    <property type="entry name" value="NAD(P)-binding Rossmann-like Domain"/>
    <property type="match status" value="1"/>
</dbReference>
<evidence type="ECO:0000256" key="4">
    <source>
        <dbReference type="ARBA" id="ARBA00023002"/>
    </source>
</evidence>
<dbReference type="InterPro" id="IPR001282">
    <property type="entry name" value="G6P_DH"/>
</dbReference>
<protein>
    <recommendedName>
        <fullName evidence="6">Glucose-6-phosphate 1-dehydrogenase</fullName>
        <shortName evidence="6">G6PD</shortName>
        <ecNumber evidence="6">1.1.1.49</ecNumber>
    </recommendedName>
</protein>
<feature type="domain" description="Glucose-6-phosphate dehydrogenase C-terminal" evidence="8">
    <location>
        <begin position="204"/>
        <end position="479"/>
    </location>
</feature>
<dbReference type="UniPathway" id="UPA00115">
    <property type="reaction ID" value="UER00408"/>
</dbReference>
<dbReference type="PRINTS" id="PR00079">
    <property type="entry name" value="G6PDHDRGNASE"/>
</dbReference>
<dbReference type="GO" id="GO:0006006">
    <property type="term" value="P:glucose metabolic process"/>
    <property type="evidence" value="ECO:0007669"/>
    <property type="project" value="UniProtKB-KW"/>
</dbReference>
<feature type="binding site" evidence="6">
    <location>
        <position position="231"/>
    </location>
    <ligand>
        <name>substrate</name>
    </ligand>
</feature>
<comment type="caution">
    <text evidence="6">Lacks conserved residue(s) required for the propagation of feature annotation.</text>
</comment>
<keyword evidence="3 6" id="KW-0521">NADP</keyword>
<dbReference type="InterPro" id="IPR022675">
    <property type="entry name" value="G6P_DH_C"/>
</dbReference>
<evidence type="ECO:0000313" key="10">
    <source>
        <dbReference type="Proteomes" id="UP000230959"/>
    </source>
</evidence>
<name>A0A2M8LC54_9BACT</name>
<dbReference type="PANTHER" id="PTHR23429:SF0">
    <property type="entry name" value="GLUCOSE-6-PHOSPHATE 1-DEHYDROGENASE"/>
    <property type="match status" value="1"/>
</dbReference>
<dbReference type="PIRSF" id="PIRSF000110">
    <property type="entry name" value="G6PD"/>
    <property type="match status" value="1"/>
</dbReference>
<feature type="domain" description="Glucose-6-phosphate dehydrogenase NAD-binding" evidence="7">
    <location>
        <begin position="17"/>
        <end position="202"/>
    </location>
</feature>
<dbReference type="GO" id="GO:0009051">
    <property type="term" value="P:pentose-phosphate shunt, oxidative branch"/>
    <property type="evidence" value="ECO:0007669"/>
    <property type="project" value="TreeGrafter"/>
</dbReference>
<dbReference type="GO" id="GO:0050661">
    <property type="term" value="F:NADP binding"/>
    <property type="evidence" value="ECO:0007669"/>
    <property type="project" value="UniProtKB-UniRule"/>
</dbReference>
<feature type="binding site" evidence="6">
    <location>
        <position position="197"/>
    </location>
    <ligand>
        <name>substrate</name>
    </ligand>
</feature>
<evidence type="ECO:0000256" key="5">
    <source>
        <dbReference type="ARBA" id="ARBA00023277"/>
    </source>
</evidence>
<feature type="binding site" evidence="6">
    <location>
        <position position="250"/>
    </location>
    <ligand>
        <name>substrate</name>
    </ligand>
</feature>
<comment type="pathway">
    <text evidence="1 6">Carbohydrate degradation; pentose phosphate pathway; D-ribulose 5-phosphate from D-glucose 6-phosphate (oxidative stage): step 1/3.</text>
</comment>
<comment type="function">
    <text evidence="6">Catalyzes the oxidation of glucose 6-phosphate to 6-phosphogluconolactone.</text>
</comment>
<dbReference type="Pfam" id="PF00479">
    <property type="entry name" value="G6PD_N"/>
    <property type="match status" value="1"/>
</dbReference>
<dbReference type="SUPFAM" id="SSF51735">
    <property type="entry name" value="NAD(P)-binding Rossmann-fold domains"/>
    <property type="match status" value="1"/>
</dbReference>
<evidence type="ECO:0000313" key="9">
    <source>
        <dbReference type="EMBL" id="PJE74141.1"/>
    </source>
</evidence>